<keyword evidence="4" id="KW-1185">Reference proteome</keyword>
<evidence type="ECO:0000313" key="5">
    <source>
        <dbReference type="Proteomes" id="UP001211566"/>
    </source>
</evidence>
<keyword evidence="1" id="KW-0175">Coiled coil</keyword>
<evidence type="ECO:0000313" key="3">
    <source>
        <dbReference type="EMBL" id="MCZ9677604.1"/>
    </source>
</evidence>
<organism evidence="3 5">
    <name type="scientific">Lactobacillus mulieris</name>
    <dbReference type="NCBI Taxonomy" id="2508708"/>
    <lineage>
        <taxon>Bacteria</taxon>
        <taxon>Bacillati</taxon>
        <taxon>Bacillota</taxon>
        <taxon>Bacilli</taxon>
        <taxon>Lactobacillales</taxon>
        <taxon>Lactobacillaceae</taxon>
        <taxon>Lactobacillus</taxon>
    </lineage>
</organism>
<dbReference type="Proteomes" id="UP001211566">
    <property type="component" value="Unassembled WGS sequence"/>
</dbReference>
<accession>A0AAW5WW10</accession>
<dbReference type="EMBL" id="JAKHEY010000001">
    <property type="protein sequence ID" value="MCZ9677604.1"/>
    <property type="molecule type" value="Genomic_DNA"/>
</dbReference>
<name>A0AAW5WW10_9LACO</name>
<gene>
    <name evidence="2" type="ORF">L2772_00740</name>
    <name evidence="3" type="ORF">L2Z99_00725</name>
</gene>
<proteinExistence type="predicted"/>
<evidence type="ECO:0008006" key="6">
    <source>
        <dbReference type="Google" id="ProtNLM"/>
    </source>
</evidence>
<reference evidence="3" key="1">
    <citation type="submission" date="2022-01" db="EMBL/GenBank/DDBJ databases">
        <title>STING isolate genome collection.</title>
        <authorList>
            <person name="France M."/>
            <person name="Rutt L."/>
            <person name="Humphrys M."/>
            <person name="Ravel J."/>
        </authorList>
    </citation>
    <scope>NUCLEOTIDE SEQUENCE</scope>
    <source>
        <strain evidence="3">C0081E5</strain>
    </source>
</reference>
<dbReference type="AlphaFoldDB" id="A0AAW5WW10"/>
<reference evidence="2 4" key="2">
    <citation type="submission" date="2022-01" db="EMBL/GenBank/DDBJ databases">
        <title>VMRC isolate genome collection.</title>
        <authorList>
            <person name="France M."/>
            <person name="Rutt L."/>
            <person name="Humphrys M."/>
            <person name="Ravel J."/>
        </authorList>
    </citation>
    <scope>NUCLEOTIDE SEQUENCE [LARGE SCALE GENOMIC DNA]</scope>
    <source>
        <strain evidence="2 4">C0172B4</strain>
    </source>
</reference>
<sequence>MRDIITLLQVLTPLLLGLGTFYLNNKTSDRKFIDKELERADKEINRKDREITKLKKEIEELKNERTKIDS</sequence>
<evidence type="ECO:0000313" key="4">
    <source>
        <dbReference type="Proteomes" id="UP001211420"/>
    </source>
</evidence>
<dbReference type="EMBL" id="JAKHPW010000001">
    <property type="protein sequence ID" value="MCZ3621393.1"/>
    <property type="molecule type" value="Genomic_DNA"/>
</dbReference>
<protein>
    <recommendedName>
        <fullName evidence="6">Holin</fullName>
    </recommendedName>
</protein>
<evidence type="ECO:0000256" key="1">
    <source>
        <dbReference type="SAM" id="Coils"/>
    </source>
</evidence>
<dbReference type="RefSeq" id="WP_022091199.1">
    <property type="nucleotide sequence ID" value="NZ_CP160089.1"/>
</dbReference>
<dbReference type="Proteomes" id="UP001211420">
    <property type="component" value="Unassembled WGS sequence"/>
</dbReference>
<comment type="caution">
    <text evidence="3">The sequence shown here is derived from an EMBL/GenBank/DDBJ whole genome shotgun (WGS) entry which is preliminary data.</text>
</comment>
<feature type="coiled-coil region" evidence="1">
    <location>
        <begin position="23"/>
        <end position="64"/>
    </location>
</feature>
<evidence type="ECO:0000313" key="2">
    <source>
        <dbReference type="EMBL" id="MCZ3621393.1"/>
    </source>
</evidence>